<dbReference type="AlphaFoldDB" id="A0A103GTR9"/>
<feature type="domain" description="Putative regulatory protein FmdB zinc ribbon" evidence="2">
    <location>
        <begin position="1"/>
        <end position="40"/>
    </location>
</feature>
<evidence type="ECO:0000259" key="2">
    <source>
        <dbReference type="SMART" id="SM00834"/>
    </source>
</evidence>
<dbReference type="Proteomes" id="UP000237632">
    <property type="component" value="Unassembled WGS sequence"/>
</dbReference>
<evidence type="ECO:0000313" key="3">
    <source>
        <dbReference type="EMBL" id="MBJ9685768.1"/>
    </source>
</evidence>
<accession>A0A103GTR9</accession>
<proteinExistence type="predicted"/>
<name>A0A103GTR9_BURVI</name>
<evidence type="ECO:0000313" key="5">
    <source>
        <dbReference type="Proteomes" id="UP000237632"/>
    </source>
</evidence>
<evidence type="ECO:0000256" key="1">
    <source>
        <dbReference type="SAM" id="MobiDB-lite"/>
    </source>
</evidence>
<comment type="caution">
    <text evidence="4">The sequence shown here is derived from an EMBL/GenBank/DDBJ whole genome shotgun (WGS) entry which is preliminary data.</text>
</comment>
<reference evidence="3 6" key="2">
    <citation type="submission" date="2020-11" db="EMBL/GenBank/DDBJ databases">
        <title>Enhanced detection system for hospital associated transmission using whole genome sequencing surveillance.</title>
        <authorList>
            <person name="Harrison L.H."/>
            <person name="Van Tyne D."/>
            <person name="Marsh J.W."/>
            <person name="Griffith M.P."/>
            <person name="Snyder D.J."/>
            <person name="Cooper V.S."/>
            <person name="Mustapha M."/>
        </authorList>
    </citation>
    <scope>NUCLEOTIDE SEQUENCE [LARGE SCALE GENOMIC DNA]</scope>
    <source>
        <strain evidence="3 6">BC00020</strain>
    </source>
</reference>
<feature type="region of interest" description="Disordered" evidence="1">
    <location>
        <begin position="56"/>
        <end position="78"/>
    </location>
</feature>
<dbReference type="NCBIfam" id="TIGR02605">
    <property type="entry name" value="CxxC_CxxC_SSSS"/>
    <property type="match status" value="1"/>
</dbReference>
<gene>
    <name evidence="4" type="ORF">C6T65_13150</name>
    <name evidence="3" type="ORF">I5589_01620</name>
</gene>
<reference evidence="4 5" key="1">
    <citation type="submission" date="2018-03" db="EMBL/GenBank/DDBJ databases">
        <authorList>
            <person name="Nguyen K."/>
            <person name="Fouts D."/>
            <person name="Sutton G."/>
        </authorList>
    </citation>
    <scope>NUCLEOTIDE SEQUENCE [LARGE SCALE GENOMIC DNA]</scope>
    <source>
        <strain evidence="4 5">AU3578</strain>
    </source>
</reference>
<dbReference type="Gene3D" id="2.20.28.30">
    <property type="entry name" value="RNA polymerase ii, chain L"/>
    <property type="match status" value="1"/>
</dbReference>
<keyword evidence="6" id="KW-1185">Reference proteome</keyword>
<organism evidence="4 5">
    <name type="scientific">Burkholderia vietnamiensis</name>
    <dbReference type="NCBI Taxonomy" id="60552"/>
    <lineage>
        <taxon>Bacteria</taxon>
        <taxon>Pseudomonadati</taxon>
        <taxon>Pseudomonadota</taxon>
        <taxon>Betaproteobacteria</taxon>
        <taxon>Burkholderiales</taxon>
        <taxon>Burkholderiaceae</taxon>
        <taxon>Burkholderia</taxon>
        <taxon>Burkholderia cepacia complex</taxon>
    </lineage>
</organism>
<dbReference type="InterPro" id="IPR013429">
    <property type="entry name" value="Regulatory_FmdB_Zinc_ribbon"/>
</dbReference>
<dbReference type="SMART" id="SM00834">
    <property type="entry name" value="CxxC_CXXC_SSSS"/>
    <property type="match status" value="1"/>
</dbReference>
<dbReference type="Proteomes" id="UP000808215">
    <property type="component" value="Unassembled WGS sequence"/>
</dbReference>
<dbReference type="RefSeq" id="WP_014725861.1">
    <property type="nucleotide sequence ID" value="NZ_CADFEG010000017.1"/>
</dbReference>
<evidence type="ECO:0000313" key="4">
    <source>
        <dbReference type="EMBL" id="PRH41839.1"/>
    </source>
</evidence>
<protein>
    <submittedName>
        <fullName evidence="4">Zinc ribbon domain-containing protein</fullName>
    </submittedName>
</protein>
<sequence length="78" mass="8493">MPLYDYRCRDCGRTFEALVRAGASPACPHCGSTALDKQVSAPAPPGRSREIVRNARRQAAHEGHLSNFSAAERAKLLK</sequence>
<dbReference type="EMBL" id="PVHK01000094">
    <property type="protein sequence ID" value="PRH41839.1"/>
    <property type="molecule type" value="Genomic_DNA"/>
</dbReference>
<dbReference type="EMBL" id="JADVKH010000002">
    <property type="protein sequence ID" value="MBJ9685768.1"/>
    <property type="molecule type" value="Genomic_DNA"/>
</dbReference>
<dbReference type="Pfam" id="PF09723">
    <property type="entry name" value="Zn_ribbon_8"/>
    <property type="match status" value="1"/>
</dbReference>
<evidence type="ECO:0000313" key="6">
    <source>
        <dbReference type="Proteomes" id="UP000808215"/>
    </source>
</evidence>